<protein>
    <submittedName>
        <fullName evidence="1">Uncharacterized protein</fullName>
    </submittedName>
</protein>
<accession>A0A5B7KHM3</accession>
<evidence type="ECO:0000313" key="1">
    <source>
        <dbReference type="EMBL" id="MPD04758.1"/>
    </source>
</evidence>
<dbReference type="EMBL" id="VSRR010142593">
    <property type="protein sequence ID" value="MPD04758.1"/>
    <property type="molecule type" value="Genomic_DNA"/>
</dbReference>
<dbReference type="AlphaFoldDB" id="A0A5B7KHM3"/>
<keyword evidence="2" id="KW-1185">Reference proteome</keyword>
<sequence length="78" mass="8836">MVRGGCCKRHSNRIRKVGRVWVVKRAHFYQQRIKPQSPPARQPYLPAFVPSAHLKMIAGLSKCGFSAGNGKVGFCRRR</sequence>
<dbReference type="Proteomes" id="UP000324222">
    <property type="component" value="Unassembled WGS sequence"/>
</dbReference>
<organism evidence="1 2">
    <name type="scientific">Portunus trituberculatus</name>
    <name type="common">Swimming crab</name>
    <name type="synonym">Neptunus trituberculatus</name>
    <dbReference type="NCBI Taxonomy" id="210409"/>
    <lineage>
        <taxon>Eukaryota</taxon>
        <taxon>Metazoa</taxon>
        <taxon>Ecdysozoa</taxon>
        <taxon>Arthropoda</taxon>
        <taxon>Crustacea</taxon>
        <taxon>Multicrustacea</taxon>
        <taxon>Malacostraca</taxon>
        <taxon>Eumalacostraca</taxon>
        <taxon>Eucarida</taxon>
        <taxon>Decapoda</taxon>
        <taxon>Pleocyemata</taxon>
        <taxon>Brachyura</taxon>
        <taxon>Eubrachyura</taxon>
        <taxon>Portunoidea</taxon>
        <taxon>Portunidae</taxon>
        <taxon>Portuninae</taxon>
        <taxon>Portunus</taxon>
    </lineage>
</organism>
<name>A0A5B7KHM3_PORTR</name>
<evidence type="ECO:0000313" key="2">
    <source>
        <dbReference type="Proteomes" id="UP000324222"/>
    </source>
</evidence>
<proteinExistence type="predicted"/>
<gene>
    <name evidence="1" type="ORF">E2C01_100464</name>
</gene>
<comment type="caution">
    <text evidence="1">The sequence shown here is derived from an EMBL/GenBank/DDBJ whole genome shotgun (WGS) entry which is preliminary data.</text>
</comment>
<reference evidence="1 2" key="1">
    <citation type="submission" date="2019-05" db="EMBL/GenBank/DDBJ databases">
        <title>Another draft genome of Portunus trituberculatus and its Hox gene families provides insights of decapod evolution.</title>
        <authorList>
            <person name="Jeong J.-H."/>
            <person name="Song I."/>
            <person name="Kim S."/>
            <person name="Choi T."/>
            <person name="Kim D."/>
            <person name="Ryu S."/>
            <person name="Kim W."/>
        </authorList>
    </citation>
    <scope>NUCLEOTIDE SEQUENCE [LARGE SCALE GENOMIC DNA]</scope>
    <source>
        <tissue evidence="1">Muscle</tissue>
    </source>
</reference>